<evidence type="ECO:0000313" key="7">
    <source>
        <dbReference type="Proteomes" id="UP001524642"/>
    </source>
</evidence>
<sequence>MSATVEPSVADPREALAGLVAAARAAGADAADAMLAAGASLSVQMRLGEVEQVERSEAFDIGLRVFVGRRQAIVSTTETDPRGFAALAERAVAMARAVPEDPFGFLPDMVPSLADLPLDMDDGVEPDVGALAARARRAEEAARAIPGVTNSEGADAGWQRTVIALAASNGFSGTYTRSGHSLSVTALAGQGTGMERDYDYASATHLSELDEPETLGRNAGERAVRRLNPIRPATARLPVLYDPRVAGSILGHLTGAANGASVARGTSFLRESMGQRIMAPGLTVRDDPTRPRGPRSRPFDAEGIPTAPLAIVEDGVLQHWLLDWRSARQLGLASNGRASRAVGGPPSPSTTNLWLEPGALTPEALMADIAEGLYVTEMIGSSINATTGDYSRGASGFMIRNGELAEPFSGVTLAGNLREMFLHITPANDLRFRRGTDSPTLRIDGLTMAGA</sequence>
<dbReference type="PANTHER" id="PTHR43421:SF1">
    <property type="entry name" value="METALLOPROTEASE PMBA"/>
    <property type="match status" value="1"/>
</dbReference>
<evidence type="ECO:0000256" key="2">
    <source>
        <dbReference type="SAM" id="MobiDB-lite"/>
    </source>
</evidence>
<dbReference type="Proteomes" id="UP001524642">
    <property type="component" value="Unassembled WGS sequence"/>
</dbReference>
<reference evidence="6 7" key="1">
    <citation type="submission" date="2022-06" db="EMBL/GenBank/DDBJ databases">
        <title>Roseomonas CN29.</title>
        <authorList>
            <person name="Cheng Y."/>
            <person name="He X."/>
        </authorList>
    </citation>
    <scope>NUCLEOTIDE SEQUENCE [LARGE SCALE GENOMIC DNA]</scope>
    <source>
        <strain evidence="6 7">CN29</strain>
    </source>
</reference>
<dbReference type="RefSeq" id="WP_257719433.1">
    <property type="nucleotide sequence ID" value="NZ_JANJOU010000042.1"/>
</dbReference>
<comment type="caution">
    <text evidence="6">The sequence shown here is derived from an EMBL/GenBank/DDBJ whole genome shotgun (WGS) entry which is preliminary data.</text>
</comment>
<dbReference type="Gene3D" id="3.30.2290.10">
    <property type="entry name" value="PmbA/TldD superfamily"/>
    <property type="match status" value="1"/>
</dbReference>
<evidence type="ECO:0000313" key="6">
    <source>
        <dbReference type="EMBL" id="MCR0985786.1"/>
    </source>
</evidence>
<evidence type="ECO:0000256" key="1">
    <source>
        <dbReference type="ARBA" id="ARBA00005836"/>
    </source>
</evidence>
<name>A0ABT1XDF7_9PROT</name>
<dbReference type="Pfam" id="PF01523">
    <property type="entry name" value="PmbA_TldD_1st"/>
    <property type="match status" value="1"/>
</dbReference>
<proteinExistence type="inferred from homology"/>
<evidence type="ECO:0000259" key="4">
    <source>
        <dbReference type="Pfam" id="PF19289"/>
    </source>
</evidence>
<dbReference type="SUPFAM" id="SSF111283">
    <property type="entry name" value="Putative modulator of DNA gyrase, PmbA/TldD"/>
    <property type="match status" value="1"/>
</dbReference>
<accession>A0ABT1XDF7</accession>
<dbReference type="InterPro" id="IPR036059">
    <property type="entry name" value="TldD/PmbA_sf"/>
</dbReference>
<feature type="region of interest" description="Disordered" evidence="2">
    <location>
        <begin position="282"/>
        <end position="302"/>
    </location>
</feature>
<protein>
    <submittedName>
        <fullName evidence="6">TldD/PmbA family protein</fullName>
    </submittedName>
</protein>
<gene>
    <name evidence="6" type="ORF">NRP21_27405</name>
</gene>
<evidence type="ECO:0000259" key="5">
    <source>
        <dbReference type="Pfam" id="PF19290"/>
    </source>
</evidence>
<dbReference type="EMBL" id="JANJOU010000042">
    <property type="protein sequence ID" value="MCR0985786.1"/>
    <property type="molecule type" value="Genomic_DNA"/>
</dbReference>
<dbReference type="InterPro" id="IPR035068">
    <property type="entry name" value="TldD/PmbA_N"/>
</dbReference>
<dbReference type="InterPro" id="IPR045570">
    <property type="entry name" value="Metalloprtase-TldD/E_cen_dom"/>
</dbReference>
<feature type="domain" description="Metalloprotease TldD/E central" evidence="5">
    <location>
        <begin position="126"/>
        <end position="227"/>
    </location>
</feature>
<dbReference type="InterPro" id="IPR002510">
    <property type="entry name" value="Metalloprtase-TldD/E_N"/>
</dbReference>
<feature type="domain" description="Metalloprotease TldD/E C-terminal" evidence="4">
    <location>
        <begin position="235"/>
        <end position="450"/>
    </location>
</feature>
<organism evidence="6 7">
    <name type="scientific">Roseomonas populi</name>
    <dbReference type="NCBI Taxonomy" id="3121582"/>
    <lineage>
        <taxon>Bacteria</taxon>
        <taxon>Pseudomonadati</taxon>
        <taxon>Pseudomonadota</taxon>
        <taxon>Alphaproteobacteria</taxon>
        <taxon>Acetobacterales</taxon>
        <taxon>Roseomonadaceae</taxon>
        <taxon>Roseomonas</taxon>
    </lineage>
</organism>
<keyword evidence="7" id="KW-1185">Reference proteome</keyword>
<dbReference type="Pfam" id="PF19290">
    <property type="entry name" value="PmbA_TldD_2nd"/>
    <property type="match status" value="1"/>
</dbReference>
<dbReference type="InterPro" id="IPR045569">
    <property type="entry name" value="Metalloprtase-TldD/E_C"/>
</dbReference>
<comment type="similarity">
    <text evidence="1">Belongs to the peptidase U62 family.</text>
</comment>
<dbReference type="InterPro" id="IPR047657">
    <property type="entry name" value="PmbA"/>
</dbReference>
<feature type="domain" description="Metalloprotease TldD/E N-terminal" evidence="3">
    <location>
        <begin position="31"/>
        <end position="95"/>
    </location>
</feature>
<dbReference type="Pfam" id="PF19289">
    <property type="entry name" value="PmbA_TldD_3rd"/>
    <property type="match status" value="1"/>
</dbReference>
<dbReference type="PANTHER" id="PTHR43421">
    <property type="entry name" value="METALLOPROTEASE PMBA"/>
    <property type="match status" value="1"/>
</dbReference>
<evidence type="ECO:0000259" key="3">
    <source>
        <dbReference type="Pfam" id="PF01523"/>
    </source>
</evidence>